<feature type="domain" description="PHA accumulation regulator DNA-binding N-terminal" evidence="2">
    <location>
        <begin position="25"/>
        <end position="84"/>
    </location>
</feature>
<dbReference type="Pfam" id="PF07879">
    <property type="entry name" value="PHB_acc_N"/>
    <property type="match status" value="1"/>
</dbReference>
<feature type="domain" description="PHB accumulation regulatory" evidence="1">
    <location>
        <begin position="140"/>
        <end position="179"/>
    </location>
</feature>
<dbReference type="AlphaFoldDB" id="A0A4R6QRY8"/>
<dbReference type="Proteomes" id="UP000295361">
    <property type="component" value="Unassembled WGS sequence"/>
</dbReference>
<dbReference type="InParanoid" id="A0A4R6QRY8"/>
<dbReference type="InterPro" id="IPR010134">
    <property type="entry name" value="PHA_reg_PhaR"/>
</dbReference>
<evidence type="ECO:0000259" key="2">
    <source>
        <dbReference type="Pfam" id="PF07879"/>
    </source>
</evidence>
<dbReference type="RefSeq" id="WP_133699013.1">
    <property type="nucleotide sequence ID" value="NZ_SNXS01000001.1"/>
</dbReference>
<dbReference type="OrthoDB" id="9795345at2"/>
<evidence type="ECO:0000313" key="3">
    <source>
        <dbReference type="EMBL" id="TDP74380.1"/>
    </source>
</evidence>
<dbReference type="EMBL" id="SNXS01000001">
    <property type="protein sequence ID" value="TDP74380.1"/>
    <property type="molecule type" value="Genomic_DNA"/>
</dbReference>
<keyword evidence="4" id="KW-1185">Reference proteome</keyword>
<comment type="caution">
    <text evidence="3">The sequence shown here is derived from an EMBL/GenBank/DDBJ whole genome shotgun (WGS) entry which is preliminary data.</text>
</comment>
<sequence length="199" mass="22228">MVTARRSASADAKDETASAKPGVRILKKYPNRRLYDTQTSSYITLADVKKMVLEATIFEVRDAKTSEDLTRSILLQIILEEETGGMPMFSTQVLAQIIRFYGHAMQGMMGAYLEKNMQTLVDLQTKLSDPTKGLYDPKSFSPEMWTQFLNGQAPVMQGLMGSYLEQSKNLFVQMQEQMQKQAGSLFPGIPGVPGFPPKT</sequence>
<organism evidence="3 4">
    <name type="scientific">Roseateles toxinivorans</name>
    <dbReference type="NCBI Taxonomy" id="270368"/>
    <lineage>
        <taxon>Bacteria</taxon>
        <taxon>Pseudomonadati</taxon>
        <taxon>Pseudomonadota</taxon>
        <taxon>Betaproteobacteria</taxon>
        <taxon>Burkholderiales</taxon>
        <taxon>Sphaerotilaceae</taxon>
        <taxon>Roseateles</taxon>
    </lineage>
</organism>
<name>A0A4R6QRY8_9BURK</name>
<protein>
    <submittedName>
        <fullName evidence="3">Polyhydroxyalkanoate synthesis repressor PhaR</fullName>
    </submittedName>
</protein>
<gene>
    <name evidence="3" type="ORF">DES47_101438</name>
</gene>
<dbReference type="InterPro" id="IPR012909">
    <property type="entry name" value="PHA_DNA-bd_N"/>
</dbReference>
<feature type="domain" description="PHB accumulation regulatory" evidence="1">
    <location>
        <begin position="89"/>
        <end position="127"/>
    </location>
</feature>
<evidence type="ECO:0000313" key="4">
    <source>
        <dbReference type="Proteomes" id="UP000295361"/>
    </source>
</evidence>
<dbReference type="NCBIfam" id="TIGR01848">
    <property type="entry name" value="PHA_reg_PhaR"/>
    <property type="match status" value="1"/>
</dbReference>
<accession>A0A4R6QRY8</accession>
<dbReference type="GO" id="GO:0006355">
    <property type="term" value="P:regulation of DNA-templated transcription"/>
    <property type="evidence" value="ECO:0007669"/>
    <property type="project" value="InterPro"/>
</dbReference>
<dbReference type="InterPro" id="IPR007897">
    <property type="entry name" value="PHB_accumulat"/>
</dbReference>
<reference evidence="3 4" key="1">
    <citation type="submission" date="2019-03" db="EMBL/GenBank/DDBJ databases">
        <title>Genomic Encyclopedia of Type Strains, Phase IV (KMG-IV): sequencing the most valuable type-strain genomes for metagenomic binning, comparative biology and taxonomic classification.</title>
        <authorList>
            <person name="Goeker M."/>
        </authorList>
    </citation>
    <scope>NUCLEOTIDE SEQUENCE [LARGE SCALE GENOMIC DNA]</scope>
    <source>
        <strain evidence="3 4">DSM 16998</strain>
    </source>
</reference>
<dbReference type="Pfam" id="PF05233">
    <property type="entry name" value="PHB_acc"/>
    <property type="match status" value="2"/>
</dbReference>
<evidence type="ECO:0000259" key="1">
    <source>
        <dbReference type="Pfam" id="PF05233"/>
    </source>
</evidence>
<proteinExistence type="predicted"/>